<reference evidence="1 2" key="1">
    <citation type="submission" date="2019-03" db="EMBL/GenBank/DDBJ databases">
        <title>Genomic Encyclopedia of Type Strains, Phase IV (KMG-IV): sequencing the most valuable type-strain genomes for metagenomic binning, comparative biology and taxonomic classification.</title>
        <authorList>
            <person name="Goeker M."/>
        </authorList>
    </citation>
    <scope>NUCLEOTIDE SEQUENCE [LARGE SCALE GENOMIC DNA]</scope>
    <source>
        <strain evidence="1 2">DSM 22362</strain>
    </source>
</reference>
<keyword evidence="2" id="KW-1185">Reference proteome</keyword>
<gene>
    <name evidence="1" type="ORF">EDC17_101175</name>
</gene>
<dbReference type="AlphaFoldDB" id="A0A4V2VUD6"/>
<dbReference type="OrthoDB" id="711011at2"/>
<comment type="caution">
    <text evidence="1">The sequence shown here is derived from an EMBL/GenBank/DDBJ whole genome shotgun (WGS) entry which is preliminary data.</text>
</comment>
<dbReference type="RefSeq" id="WP_132777236.1">
    <property type="nucleotide sequence ID" value="NZ_SMBZ01000011.1"/>
</dbReference>
<sequence>MRFEKLTHFQLKILKSKGYNILTSNHKLTEEKVVWFPERVEDVMTYLLSLDTSGKMVPFKEPNLLVIDDAIKNIREEDLIGEVFI</sequence>
<organism evidence="1 2">
    <name type="scientific">Sphingobacterium alimentarium</name>
    <dbReference type="NCBI Taxonomy" id="797292"/>
    <lineage>
        <taxon>Bacteria</taxon>
        <taxon>Pseudomonadati</taxon>
        <taxon>Bacteroidota</taxon>
        <taxon>Sphingobacteriia</taxon>
        <taxon>Sphingobacteriales</taxon>
        <taxon>Sphingobacteriaceae</taxon>
        <taxon>Sphingobacterium</taxon>
    </lineage>
</organism>
<evidence type="ECO:0000313" key="2">
    <source>
        <dbReference type="Proteomes" id="UP000295197"/>
    </source>
</evidence>
<proteinExistence type="predicted"/>
<accession>A0A4V2VUD6</accession>
<dbReference type="Proteomes" id="UP000295197">
    <property type="component" value="Unassembled WGS sequence"/>
</dbReference>
<dbReference type="EMBL" id="SMBZ01000011">
    <property type="protein sequence ID" value="TCV17156.1"/>
    <property type="molecule type" value="Genomic_DNA"/>
</dbReference>
<name>A0A4V2VUD6_9SPHI</name>
<evidence type="ECO:0000313" key="1">
    <source>
        <dbReference type="EMBL" id="TCV17156.1"/>
    </source>
</evidence>
<protein>
    <submittedName>
        <fullName evidence="1">Uncharacterized protein</fullName>
    </submittedName>
</protein>